<dbReference type="SUPFAM" id="SSF56601">
    <property type="entry name" value="beta-lactamase/transpeptidase-like"/>
    <property type="match status" value="1"/>
</dbReference>
<dbReference type="Gene3D" id="3.90.1310.10">
    <property type="entry name" value="Penicillin-binding protein 2a (Domain 2)"/>
    <property type="match status" value="1"/>
</dbReference>
<proteinExistence type="inferred from homology"/>
<accession>A0A132MNI2</accession>
<keyword evidence="17" id="KW-1185">Reference proteome</keyword>
<dbReference type="GO" id="GO:0008658">
    <property type="term" value="F:penicillin binding"/>
    <property type="evidence" value="ECO:0007669"/>
    <property type="project" value="InterPro"/>
</dbReference>
<dbReference type="Pfam" id="PF03717">
    <property type="entry name" value="PBP_dimer"/>
    <property type="match status" value="1"/>
</dbReference>
<feature type="transmembrane region" description="Helical" evidence="13">
    <location>
        <begin position="21"/>
        <end position="40"/>
    </location>
</feature>
<dbReference type="SUPFAM" id="SSF56519">
    <property type="entry name" value="Penicillin binding protein dimerisation domain"/>
    <property type="match status" value="1"/>
</dbReference>
<dbReference type="InterPro" id="IPR012338">
    <property type="entry name" value="Beta-lactam/transpept-like"/>
</dbReference>
<evidence type="ECO:0000313" key="17">
    <source>
        <dbReference type="Proteomes" id="UP000070188"/>
    </source>
</evidence>
<keyword evidence="9 13" id="KW-1133">Transmembrane helix</keyword>
<dbReference type="PANTHER" id="PTHR30627:SF2">
    <property type="entry name" value="PEPTIDOGLYCAN D,D-TRANSPEPTIDASE MRDA"/>
    <property type="match status" value="1"/>
</dbReference>
<dbReference type="InterPro" id="IPR050515">
    <property type="entry name" value="Beta-lactam/transpept"/>
</dbReference>
<comment type="similarity">
    <text evidence="4">Belongs to the transpeptidase family.</text>
</comment>
<evidence type="ECO:0000259" key="14">
    <source>
        <dbReference type="Pfam" id="PF00905"/>
    </source>
</evidence>
<evidence type="ECO:0000259" key="15">
    <source>
        <dbReference type="Pfam" id="PF03717"/>
    </source>
</evidence>
<evidence type="ECO:0000256" key="5">
    <source>
        <dbReference type="ARBA" id="ARBA00022475"/>
    </source>
</evidence>
<dbReference type="GO" id="GO:0009252">
    <property type="term" value="P:peptidoglycan biosynthetic process"/>
    <property type="evidence" value="ECO:0007669"/>
    <property type="project" value="UniProtKB-KW"/>
</dbReference>
<evidence type="ECO:0000256" key="12">
    <source>
        <dbReference type="SAM" id="MobiDB-lite"/>
    </source>
</evidence>
<feature type="region of interest" description="Disordered" evidence="12">
    <location>
        <begin position="954"/>
        <end position="980"/>
    </location>
</feature>
<dbReference type="PANTHER" id="PTHR30627">
    <property type="entry name" value="PEPTIDOGLYCAN D,D-TRANSPEPTIDASE"/>
    <property type="match status" value="1"/>
</dbReference>
<evidence type="ECO:0000313" key="16">
    <source>
        <dbReference type="EMBL" id="KWW99427.1"/>
    </source>
</evidence>
<feature type="transmembrane region" description="Helical" evidence="13">
    <location>
        <begin position="183"/>
        <end position="201"/>
    </location>
</feature>
<dbReference type="GO" id="GO:0071555">
    <property type="term" value="P:cell wall organization"/>
    <property type="evidence" value="ECO:0007669"/>
    <property type="project" value="UniProtKB-KW"/>
</dbReference>
<dbReference type="GO" id="GO:0051301">
    <property type="term" value="P:cell division"/>
    <property type="evidence" value="ECO:0007669"/>
    <property type="project" value="InterPro"/>
</dbReference>
<dbReference type="InterPro" id="IPR001460">
    <property type="entry name" value="PCN-bd_Tpept"/>
</dbReference>
<comment type="subcellular location">
    <subcellularLocation>
        <location evidence="3">Cell membrane</location>
    </subcellularLocation>
    <subcellularLocation>
        <location evidence="1">Membrane</location>
        <topology evidence="1">Multi-pass membrane protein</topology>
    </subcellularLocation>
    <subcellularLocation>
        <location evidence="2">Membrane</location>
        <topology evidence="2">Single-pass membrane protein</topology>
    </subcellularLocation>
</comment>
<feature type="transmembrane region" description="Helical" evidence="13">
    <location>
        <begin position="46"/>
        <end position="63"/>
    </location>
</feature>
<keyword evidence="10 13" id="KW-0472">Membrane</keyword>
<evidence type="ECO:0000256" key="3">
    <source>
        <dbReference type="ARBA" id="ARBA00004236"/>
    </source>
</evidence>
<keyword evidence="8" id="KW-0573">Peptidoglycan synthesis</keyword>
<dbReference type="InterPro" id="IPR005311">
    <property type="entry name" value="PBP_dimer"/>
</dbReference>
<dbReference type="InterPro" id="IPR001182">
    <property type="entry name" value="FtsW/RodA"/>
</dbReference>
<dbReference type="STRING" id="1469144.LI90_1062"/>
<evidence type="ECO:0000256" key="4">
    <source>
        <dbReference type="ARBA" id="ARBA00007171"/>
    </source>
</evidence>
<evidence type="ECO:0000256" key="8">
    <source>
        <dbReference type="ARBA" id="ARBA00022984"/>
    </source>
</evidence>
<dbReference type="RefSeq" id="WP_197651724.1">
    <property type="nucleotide sequence ID" value="NZ_LAXD01000001.1"/>
</dbReference>
<sequence length="980" mass="103209">MWTGSLPQRRHRDVRGRRFDVLALVAAFTLVILGALNLYAAASWSLAARQLVAVAAGLVLLVLMRRVHVERLAVLGWACYGLSIVLLLAVSLFGVERYGAKRWLAIGELTFQPSELAKLGLLLLLANVLGSNRPAWRRFLLAVVLAVVPIGFTLLQPDLSTAMLLTAMTAGLLILSRIPPRFLLPLFGSVVLVAPLAVRMLRPHQLARLQAYLAGSESTEGPGYAIRQAHIALASGGLFGQARDPLHRLRAEYLPGREHDLTLASLVQQWGLVAGASAVLATVVLVWWVALASRVARTRRGMLTCAGFAVLLGAEAVVSLGGNLGALPLAGIPFPLVSQGGTAALVHLAALGVVLGVRRDGVRRRLWALPRWHNPRPRLVRFAALGVSGLLAGLSAYGWHLQEVRGESLRRAGETQMTRCVRIPAPRGIITDRHGVPLAVNAAQNQIVVIPALLRRPDDLRRLAALVGQPVDQLRRTLAAAGTRLSTRVAVVPADTGSRVSAARIPGVVVAPDPRRVYPHGAMLAPLLGFVGVATPQDESRWPNLPLGGIVGRAGIEQQYDPILRGIDGYQCVYVDPLGVPVTLGPRQAPVPGAALRLSIDLGLQREITKTLADALAGRIGERRGHLGGVVAMDPRTGQVLAMASLPAYDNNLYGPPVDARALRKAVATPGSPMLQHVTQVVGPPGSTFKLVVAAADMVYPVLPPDKAIPTGASYTFGGHTFGNWRGFGPQNLVQAIAWSNDVYFYKLAYALGPDRIHQVGSALGVGRPTGIDLPGESAGYFGTPQSVRAAGGVWYPGSSVILGIGQGYITTTPLQAARWTAAVATGSLVTPRLGLAFSTADGTTTALPAPPAQPLPFGDALGPVREGMRQAVSGGTAAVLSDLPVAAGAKTGTSENPSNPGGAPDAWFTAVAPMDRPAVVMTSYIRGGGQGSRTSGPVVKRALQYFLAHQTQILKVSPPRTPSAGTPGSDSGRPPPPRR</sequence>
<keyword evidence="5" id="KW-1003">Cell membrane</keyword>
<evidence type="ECO:0000256" key="10">
    <source>
        <dbReference type="ARBA" id="ARBA00023136"/>
    </source>
</evidence>
<keyword evidence="7" id="KW-0133">Cell shape</keyword>
<name>A0A132MNI2_9ACTN</name>
<feature type="domain" description="Penicillin-binding protein dimerisation" evidence="15">
    <location>
        <begin position="423"/>
        <end position="582"/>
    </location>
</feature>
<dbReference type="GO" id="GO:0005886">
    <property type="term" value="C:plasma membrane"/>
    <property type="evidence" value="ECO:0007669"/>
    <property type="project" value="UniProtKB-SubCell"/>
</dbReference>
<dbReference type="Pfam" id="PF01098">
    <property type="entry name" value="FTSW_RODA_SPOVE"/>
    <property type="match status" value="1"/>
</dbReference>
<dbReference type="Proteomes" id="UP000070188">
    <property type="component" value="Unassembled WGS sequence"/>
</dbReference>
<feature type="transmembrane region" description="Helical" evidence="13">
    <location>
        <begin position="303"/>
        <end position="324"/>
    </location>
</feature>
<feature type="transmembrane region" description="Helical" evidence="13">
    <location>
        <begin position="336"/>
        <end position="358"/>
    </location>
</feature>
<organism evidence="16 17">
    <name type="scientific">Carbonactinospora thermoautotrophica</name>
    <dbReference type="NCBI Taxonomy" id="1469144"/>
    <lineage>
        <taxon>Bacteria</taxon>
        <taxon>Bacillati</taxon>
        <taxon>Actinomycetota</taxon>
        <taxon>Actinomycetes</taxon>
        <taxon>Kitasatosporales</taxon>
        <taxon>Carbonactinosporaceae</taxon>
        <taxon>Carbonactinospora</taxon>
    </lineage>
</organism>
<dbReference type="PATRIC" id="fig|1469144.10.peg.1183"/>
<protein>
    <submittedName>
        <fullName evidence="16">Penicillin-binding protein transpeptidase</fullName>
    </submittedName>
</protein>
<feature type="transmembrane region" description="Helical" evidence="13">
    <location>
        <begin position="139"/>
        <end position="155"/>
    </location>
</feature>
<feature type="transmembrane region" description="Helical" evidence="13">
    <location>
        <begin position="161"/>
        <end position="178"/>
    </location>
</feature>
<gene>
    <name evidence="16" type="ORF">LI90_1062</name>
</gene>
<evidence type="ECO:0000256" key="6">
    <source>
        <dbReference type="ARBA" id="ARBA00022692"/>
    </source>
</evidence>
<feature type="transmembrane region" description="Helical" evidence="13">
    <location>
        <begin position="115"/>
        <end position="132"/>
    </location>
</feature>
<evidence type="ECO:0000256" key="11">
    <source>
        <dbReference type="ARBA" id="ARBA00023316"/>
    </source>
</evidence>
<dbReference type="AlphaFoldDB" id="A0A132MNI2"/>
<reference evidence="17" key="1">
    <citation type="submission" date="2015-04" db="EMBL/GenBank/DDBJ databases">
        <title>Physiological reanalysis, assessment of diazotrophy, and genome sequences of multiple isolates of Streptomyces thermoautotrophicus.</title>
        <authorList>
            <person name="MacKellar D.C."/>
            <person name="Lieber L."/>
            <person name="Norman J."/>
            <person name="Bolger A."/>
            <person name="Tobin C."/>
            <person name="Murray J.W."/>
            <person name="Chang R."/>
            <person name="Ford T."/>
            <person name="Nguyen P.Q."/>
            <person name="Woodward J."/>
            <person name="Permingeat H."/>
            <person name="Joshi N.S."/>
            <person name="Silver P.A."/>
            <person name="Usadel B."/>
            <person name="Rutherford A.W."/>
            <person name="Friesen M."/>
            <person name="Prell J."/>
        </authorList>
    </citation>
    <scope>NUCLEOTIDE SEQUENCE [LARGE SCALE GENOMIC DNA]</scope>
    <source>
        <strain evidence="17">H1</strain>
    </source>
</reference>
<feature type="transmembrane region" description="Helical" evidence="13">
    <location>
        <begin position="270"/>
        <end position="291"/>
    </location>
</feature>
<evidence type="ECO:0000256" key="2">
    <source>
        <dbReference type="ARBA" id="ARBA00004167"/>
    </source>
</evidence>
<dbReference type="EMBL" id="LAXD01000001">
    <property type="protein sequence ID" value="KWW99427.1"/>
    <property type="molecule type" value="Genomic_DNA"/>
</dbReference>
<dbReference type="Pfam" id="PF00905">
    <property type="entry name" value="Transpeptidase"/>
    <property type="match status" value="1"/>
</dbReference>
<evidence type="ECO:0000256" key="1">
    <source>
        <dbReference type="ARBA" id="ARBA00004141"/>
    </source>
</evidence>
<keyword evidence="6 13" id="KW-0812">Transmembrane</keyword>
<feature type="domain" description="Penicillin-binding protein transpeptidase" evidence="14">
    <location>
        <begin position="628"/>
        <end position="944"/>
    </location>
</feature>
<dbReference type="Gene3D" id="3.40.710.10">
    <property type="entry name" value="DD-peptidase/beta-lactamase superfamily"/>
    <property type="match status" value="1"/>
</dbReference>
<dbReference type="InterPro" id="IPR036138">
    <property type="entry name" value="PBP_dimer_sf"/>
</dbReference>
<comment type="caution">
    <text evidence="16">The sequence shown here is derived from an EMBL/GenBank/DDBJ whole genome shotgun (WGS) entry which is preliminary data.</text>
</comment>
<feature type="transmembrane region" description="Helical" evidence="13">
    <location>
        <begin position="75"/>
        <end position="95"/>
    </location>
</feature>
<feature type="transmembrane region" description="Helical" evidence="13">
    <location>
        <begin position="379"/>
        <end position="399"/>
    </location>
</feature>
<evidence type="ECO:0000256" key="9">
    <source>
        <dbReference type="ARBA" id="ARBA00022989"/>
    </source>
</evidence>
<dbReference type="GO" id="GO:0008360">
    <property type="term" value="P:regulation of cell shape"/>
    <property type="evidence" value="ECO:0007669"/>
    <property type="project" value="UniProtKB-KW"/>
</dbReference>
<dbReference type="GO" id="GO:0071972">
    <property type="term" value="F:peptidoglycan L,D-transpeptidase activity"/>
    <property type="evidence" value="ECO:0007669"/>
    <property type="project" value="TreeGrafter"/>
</dbReference>
<keyword evidence="11" id="KW-0961">Cell wall biogenesis/degradation</keyword>
<evidence type="ECO:0000256" key="7">
    <source>
        <dbReference type="ARBA" id="ARBA00022960"/>
    </source>
</evidence>
<evidence type="ECO:0000256" key="13">
    <source>
        <dbReference type="SAM" id="Phobius"/>
    </source>
</evidence>